<gene>
    <name evidence="1" type="ORF">KDA27_21580</name>
</gene>
<protein>
    <submittedName>
        <fullName evidence="1">Uncharacterized protein</fullName>
    </submittedName>
</protein>
<dbReference type="Proteomes" id="UP000739538">
    <property type="component" value="Unassembled WGS sequence"/>
</dbReference>
<dbReference type="AlphaFoldDB" id="A0A956NFG2"/>
<evidence type="ECO:0000313" key="2">
    <source>
        <dbReference type="Proteomes" id="UP000739538"/>
    </source>
</evidence>
<sequence length="332" mass="35728">MRLGSVPRLRLPVIDLRRVPRTAAGLVRTASRPHLVAATACLAVAALYILPSSVFADRNGNGALLLHAAPEIAHSLGDTPPSDPPVYGCESVKTEAGTDAPTLWFVLASFPPAADPYVRKVRFGLRYDETALEILESGFTLADAVLEYGWPSSGSFARTSYMVPHEESFFQVAWFYGGSIDGREGVFEFDTDRGAWFDSDDSSAPVARFGALGFGQPGDAPCNPGACCIEAEPYCSFVAEERCLELGGLFLGVDVPCGRSGCEPGLCCYGLDCELTRKVECIERGGEFVAADPAPGAPCESYCVQPIEKMSWGQIRSIFRTADEDDEGSRER</sequence>
<evidence type="ECO:0000313" key="1">
    <source>
        <dbReference type="EMBL" id="MCA9758402.1"/>
    </source>
</evidence>
<reference evidence="1" key="1">
    <citation type="submission" date="2020-04" db="EMBL/GenBank/DDBJ databases">
        <authorList>
            <person name="Zhang T."/>
        </authorList>
    </citation>
    <scope>NUCLEOTIDE SEQUENCE</scope>
    <source>
        <strain evidence="1">HKST-UBA02</strain>
    </source>
</reference>
<name>A0A956NFG2_UNCEI</name>
<proteinExistence type="predicted"/>
<organism evidence="1 2">
    <name type="scientific">Eiseniibacteriota bacterium</name>
    <dbReference type="NCBI Taxonomy" id="2212470"/>
    <lineage>
        <taxon>Bacteria</taxon>
        <taxon>Candidatus Eiseniibacteriota</taxon>
    </lineage>
</organism>
<dbReference type="EMBL" id="JAGQHS010000168">
    <property type="protein sequence ID" value="MCA9758402.1"/>
    <property type="molecule type" value="Genomic_DNA"/>
</dbReference>
<reference evidence="1" key="2">
    <citation type="journal article" date="2021" name="Microbiome">
        <title>Successional dynamics and alternative stable states in a saline activated sludge microbial community over 9 years.</title>
        <authorList>
            <person name="Wang Y."/>
            <person name="Ye J."/>
            <person name="Ju F."/>
            <person name="Liu L."/>
            <person name="Boyd J.A."/>
            <person name="Deng Y."/>
            <person name="Parks D.H."/>
            <person name="Jiang X."/>
            <person name="Yin X."/>
            <person name="Woodcroft B.J."/>
            <person name="Tyson G.W."/>
            <person name="Hugenholtz P."/>
            <person name="Polz M.F."/>
            <person name="Zhang T."/>
        </authorList>
    </citation>
    <scope>NUCLEOTIDE SEQUENCE</scope>
    <source>
        <strain evidence="1">HKST-UBA02</strain>
    </source>
</reference>
<comment type="caution">
    <text evidence="1">The sequence shown here is derived from an EMBL/GenBank/DDBJ whole genome shotgun (WGS) entry which is preliminary data.</text>
</comment>
<accession>A0A956NFG2</accession>